<accession>A0A8X6FRH2</accession>
<organism evidence="2 3">
    <name type="scientific">Trichonephila clavata</name>
    <name type="common">Joro spider</name>
    <name type="synonym">Nephila clavata</name>
    <dbReference type="NCBI Taxonomy" id="2740835"/>
    <lineage>
        <taxon>Eukaryota</taxon>
        <taxon>Metazoa</taxon>
        <taxon>Ecdysozoa</taxon>
        <taxon>Arthropoda</taxon>
        <taxon>Chelicerata</taxon>
        <taxon>Arachnida</taxon>
        <taxon>Araneae</taxon>
        <taxon>Araneomorphae</taxon>
        <taxon>Entelegynae</taxon>
        <taxon>Araneoidea</taxon>
        <taxon>Nephilidae</taxon>
        <taxon>Trichonephila</taxon>
    </lineage>
</organism>
<reference evidence="2" key="1">
    <citation type="submission" date="2020-07" db="EMBL/GenBank/DDBJ databases">
        <title>Multicomponent nature underlies the extraordinary mechanical properties of spider dragline silk.</title>
        <authorList>
            <person name="Kono N."/>
            <person name="Nakamura H."/>
            <person name="Mori M."/>
            <person name="Yoshida Y."/>
            <person name="Ohtoshi R."/>
            <person name="Malay A.D."/>
            <person name="Moran D.A.P."/>
            <person name="Tomita M."/>
            <person name="Numata K."/>
            <person name="Arakawa K."/>
        </authorList>
    </citation>
    <scope>NUCLEOTIDE SEQUENCE</scope>
</reference>
<feature type="transmembrane region" description="Helical" evidence="1">
    <location>
        <begin position="60"/>
        <end position="83"/>
    </location>
</feature>
<comment type="caution">
    <text evidence="2">The sequence shown here is derived from an EMBL/GenBank/DDBJ whole genome shotgun (WGS) entry which is preliminary data.</text>
</comment>
<dbReference type="Proteomes" id="UP000887116">
    <property type="component" value="Unassembled WGS sequence"/>
</dbReference>
<evidence type="ECO:0000313" key="3">
    <source>
        <dbReference type="Proteomes" id="UP000887116"/>
    </source>
</evidence>
<sequence>MEFLTANINTLGKNLLNRNYKASLLTTISWGITPKGPGRIYKQQSGLVLAISIISQRRRIMYSVIFWCFLTTMLVCSMPVFSLEDPQADMFSP</sequence>
<dbReference type="AlphaFoldDB" id="A0A8X6FRH2"/>
<protein>
    <submittedName>
        <fullName evidence="2">Uncharacterized protein</fullName>
    </submittedName>
</protein>
<evidence type="ECO:0000256" key="1">
    <source>
        <dbReference type="SAM" id="Phobius"/>
    </source>
</evidence>
<keyword evidence="1" id="KW-0812">Transmembrane</keyword>
<dbReference type="EMBL" id="BMAO01013290">
    <property type="protein sequence ID" value="GFQ87670.1"/>
    <property type="molecule type" value="Genomic_DNA"/>
</dbReference>
<name>A0A8X6FRH2_TRICU</name>
<keyword evidence="1" id="KW-0472">Membrane</keyword>
<keyword evidence="3" id="KW-1185">Reference proteome</keyword>
<evidence type="ECO:0000313" key="2">
    <source>
        <dbReference type="EMBL" id="GFQ87670.1"/>
    </source>
</evidence>
<gene>
    <name evidence="2" type="ORF">TNCT_40611</name>
</gene>
<proteinExistence type="predicted"/>
<keyword evidence="1" id="KW-1133">Transmembrane helix</keyword>